<protein>
    <submittedName>
        <fullName evidence="2">NAD(P)H-binding protein</fullName>
    </submittedName>
</protein>
<evidence type="ECO:0000313" key="3">
    <source>
        <dbReference type="Proteomes" id="UP000565711"/>
    </source>
</evidence>
<evidence type="ECO:0000259" key="1">
    <source>
        <dbReference type="Pfam" id="PF05368"/>
    </source>
</evidence>
<dbReference type="Gene3D" id="3.90.25.10">
    <property type="entry name" value="UDP-galactose 4-epimerase, domain 1"/>
    <property type="match status" value="1"/>
</dbReference>
<dbReference type="AlphaFoldDB" id="A0A846XYJ2"/>
<reference evidence="2 3" key="1">
    <citation type="submission" date="2020-04" db="EMBL/GenBank/DDBJ databases">
        <title>MicrobeNet Type strains.</title>
        <authorList>
            <person name="Nicholson A.C."/>
        </authorList>
    </citation>
    <scope>NUCLEOTIDE SEQUENCE [LARGE SCALE GENOMIC DNA]</scope>
    <source>
        <strain evidence="2 3">JCM 12354</strain>
    </source>
</reference>
<dbReference type="PANTHER" id="PTHR47129:SF1">
    <property type="entry name" value="NMRA-LIKE DOMAIN-CONTAINING PROTEIN"/>
    <property type="match status" value="1"/>
</dbReference>
<name>A0A846XYJ2_9NOCA</name>
<gene>
    <name evidence="2" type="ORF">HGA08_11670</name>
</gene>
<dbReference type="InterPro" id="IPR008030">
    <property type="entry name" value="NmrA-like"/>
</dbReference>
<dbReference type="Proteomes" id="UP000565711">
    <property type="component" value="Unassembled WGS sequence"/>
</dbReference>
<dbReference type="Gene3D" id="3.40.50.720">
    <property type="entry name" value="NAD(P)-binding Rossmann-like Domain"/>
    <property type="match status" value="1"/>
</dbReference>
<organism evidence="2 3">
    <name type="scientific">Nocardia vermiculata</name>
    <dbReference type="NCBI Taxonomy" id="257274"/>
    <lineage>
        <taxon>Bacteria</taxon>
        <taxon>Bacillati</taxon>
        <taxon>Actinomycetota</taxon>
        <taxon>Actinomycetes</taxon>
        <taxon>Mycobacteriales</taxon>
        <taxon>Nocardiaceae</taxon>
        <taxon>Nocardia</taxon>
    </lineage>
</organism>
<dbReference type="RefSeq" id="WP_067873892.1">
    <property type="nucleotide sequence ID" value="NZ_JAAXOP010000005.1"/>
</dbReference>
<keyword evidence="3" id="KW-1185">Reference proteome</keyword>
<dbReference type="InterPro" id="IPR052718">
    <property type="entry name" value="NmrA-type_oxidoreductase"/>
</dbReference>
<feature type="domain" description="NmrA-like" evidence="1">
    <location>
        <begin position="2"/>
        <end position="242"/>
    </location>
</feature>
<dbReference type="Pfam" id="PF05368">
    <property type="entry name" value="NmrA"/>
    <property type="match status" value="1"/>
</dbReference>
<sequence length="289" mass="30298">MIVVTGATGALNGATVRHLLDRMPAERIGISVRDTAKAQDFAARGVRVRQGSYEDPAALRASFAGAEQVLLVSGNDPTADTVALHRNAIDAAVAAGAQRILYTSQQAVAAESPYLPAHVHAATEAVLADSGIAWTALRYGFFGSVDQLLGPWRQTGVIAAPADGPVGWVDRADIAEATAAILAGGDTFEGPVTLSAPRAVTLDDFAAIASELGDRRVERVVVEDEQWLADQRAAGIPEHVARMTLMLFRAARTGMFAATDPLLTDLLGRTPRSAADLLAASLREQPGTL</sequence>
<dbReference type="SUPFAM" id="SSF51735">
    <property type="entry name" value="NAD(P)-binding Rossmann-fold domains"/>
    <property type="match status" value="1"/>
</dbReference>
<dbReference type="EMBL" id="JAAXOP010000005">
    <property type="protein sequence ID" value="NKY50870.1"/>
    <property type="molecule type" value="Genomic_DNA"/>
</dbReference>
<dbReference type="PANTHER" id="PTHR47129">
    <property type="entry name" value="QUINONE OXIDOREDUCTASE 2"/>
    <property type="match status" value="1"/>
</dbReference>
<proteinExistence type="predicted"/>
<evidence type="ECO:0000313" key="2">
    <source>
        <dbReference type="EMBL" id="NKY50870.1"/>
    </source>
</evidence>
<accession>A0A846XYJ2</accession>
<comment type="caution">
    <text evidence="2">The sequence shown here is derived from an EMBL/GenBank/DDBJ whole genome shotgun (WGS) entry which is preliminary data.</text>
</comment>
<dbReference type="InterPro" id="IPR036291">
    <property type="entry name" value="NAD(P)-bd_dom_sf"/>
</dbReference>